<feature type="region of interest" description="Disordered" evidence="1">
    <location>
        <begin position="173"/>
        <end position="228"/>
    </location>
</feature>
<evidence type="ECO:0000313" key="2">
    <source>
        <dbReference type="EMBL" id="GMF43599.1"/>
    </source>
</evidence>
<evidence type="ECO:0000313" key="3">
    <source>
        <dbReference type="Proteomes" id="UP001165121"/>
    </source>
</evidence>
<name>A0A9W6XR82_9STRA</name>
<comment type="caution">
    <text evidence="2">The sequence shown here is derived from an EMBL/GenBank/DDBJ whole genome shotgun (WGS) entry which is preliminary data.</text>
</comment>
<keyword evidence="3" id="KW-1185">Reference proteome</keyword>
<feature type="compositionally biased region" description="Gly residues" evidence="1">
    <location>
        <begin position="196"/>
        <end position="210"/>
    </location>
</feature>
<reference evidence="2" key="1">
    <citation type="submission" date="2023-04" db="EMBL/GenBank/DDBJ databases">
        <title>Phytophthora fragariaefolia NBRC 109709.</title>
        <authorList>
            <person name="Ichikawa N."/>
            <person name="Sato H."/>
            <person name="Tonouchi N."/>
        </authorList>
    </citation>
    <scope>NUCLEOTIDE SEQUENCE</scope>
    <source>
        <strain evidence="2">NBRC 109709</strain>
    </source>
</reference>
<dbReference type="AlphaFoldDB" id="A0A9W6XR82"/>
<organism evidence="2 3">
    <name type="scientific">Phytophthora fragariaefolia</name>
    <dbReference type="NCBI Taxonomy" id="1490495"/>
    <lineage>
        <taxon>Eukaryota</taxon>
        <taxon>Sar</taxon>
        <taxon>Stramenopiles</taxon>
        <taxon>Oomycota</taxon>
        <taxon>Peronosporomycetes</taxon>
        <taxon>Peronosporales</taxon>
        <taxon>Peronosporaceae</taxon>
        <taxon>Phytophthora</taxon>
    </lineage>
</organism>
<evidence type="ECO:0000256" key="1">
    <source>
        <dbReference type="SAM" id="MobiDB-lite"/>
    </source>
</evidence>
<proteinExistence type="predicted"/>
<dbReference type="Proteomes" id="UP001165121">
    <property type="component" value="Unassembled WGS sequence"/>
</dbReference>
<protein>
    <submittedName>
        <fullName evidence="2">Unnamed protein product</fullName>
    </submittedName>
</protein>
<gene>
    <name evidence="2" type="ORF">Pfra01_001479900</name>
</gene>
<accession>A0A9W6XR82</accession>
<dbReference type="EMBL" id="BSXT01001568">
    <property type="protein sequence ID" value="GMF43599.1"/>
    <property type="molecule type" value="Genomic_DNA"/>
</dbReference>
<dbReference type="OrthoDB" id="90563at2759"/>
<sequence>MVFSLVDRIRSAVLLQQEQAATNFFTRVDDVRDFVANQVPDAGVEITLKMTCFGAERLTADNGTRVTLVDFDAHGVFESVQNDLSDLNAVNRKPFIVQVTVWDAKKRVGSPRTVPMQYRPGAVYEFRQVHGVGFYADIPKGSVQMEEGATERIVQRAAPILKRKPDRELTGRKFKARSLAVEVDEDEAKDDDHDTGGSGATSGGASGATSGGASAKAPRTRGVAAPRS</sequence>